<proteinExistence type="predicted"/>
<comment type="caution">
    <text evidence="1">The sequence shown here is derived from an EMBL/GenBank/DDBJ whole genome shotgun (WGS) entry which is preliminary data.</text>
</comment>
<gene>
    <name evidence="1" type="ORF">ACFFGA_09410</name>
</gene>
<evidence type="ECO:0000313" key="1">
    <source>
        <dbReference type="EMBL" id="MFC0604770.1"/>
    </source>
</evidence>
<sequence>MNHFNICPSCIHRDECVLTEQKDKVWSCSEFDEELPNKCNFETIKRPEQPKKEILQLV</sequence>
<organism evidence="1 2">
    <name type="scientific">Winogradskyella pulchriflava</name>
    <dbReference type="NCBI Taxonomy" id="1110688"/>
    <lineage>
        <taxon>Bacteria</taxon>
        <taxon>Pseudomonadati</taxon>
        <taxon>Bacteroidota</taxon>
        <taxon>Flavobacteriia</taxon>
        <taxon>Flavobacteriales</taxon>
        <taxon>Flavobacteriaceae</taxon>
        <taxon>Winogradskyella</taxon>
    </lineage>
</organism>
<protein>
    <submittedName>
        <fullName evidence="1">Uncharacterized protein</fullName>
    </submittedName>
</protein>
<evidence type="ECO:0000313" key="2">
    <source>
        <dbReference type="Proteomes" id="UP001589832"/>
    </source>
</evidence>
<dbReference type="Proteomes" id="UP001589832">
    <property type="component" value="Unassembled WGS sequence"/>
</dbReference>
<name>A0ABV6QAS7_9FLAO</name>
<accession>A0ABV6QAS7</accession>
<keyword evidence="2" id="KW-1185">Reference proteome</keyword>
<dbReference type="RefSeq" id="WP_386062968.1">
    <property type="nucleotide sequence ID" value="NZ_JBHLTQ010000004.1"/>
</dbReference>
<dbReference type="EMBL" id="JBHLTQ010000004">
    <property type="protein sequence ID" value="MFC0604770.1"/>
    <property type="molecule type" value="Genomic_DNA"/>
</dbReference>
<reference evidence="1 2" key="1">
    <citation type="submission" date="2024-09" db="EMBL/GenBank/DDBJ databases">
        <authorList>
            <person name="Sun Q."/>
            <person name="Mori K."/>
        </authorList>
    </citation>
    <scope>NUCLEOTIDE SEQUENCE [LARGE SCALE GENOMIC DNA]</scope>
    <source>
        <strain evidence="1 2">NCAIM B.02481</strain>
    </source>
</reference>